<feature type="compositionally biased region" description="Polar residues" evidence="1">
    <location>
        <begin position="7"/>
        <end position="27"/>
    </location>
</feature>
<reference evidence="2 3" key="1">
    <citation type="journal article" date="2018" name="Cell">
        <title>The Chara Genome: Secondary Complexity and Implications for Plant Terrestrialization.</title>
        <authorList>
            <person name="Nishiyama T."/>
            <person name="Sakayama H."/>
            <person name="Vries J.D."/>
            <person name="Buschmann H."/>
            <person name="Saint-Marcoux D."/>
            <person name="Ullrich K.K."/>
            <person name="Haas F.B."/>
            <person name="Vanderstraeten L."/>
            <person name="Becker D."/>
            <person name="Lang D."/>
            <person name="Vosolsobe S."/>
            <person name="Rombauts S."/>
            <person name="Wilhelmsson P.K.I."/>
            <person name="Janitza P."/>
            <person name="Kern R."/>
            <person name="Heyl A."/>
            <person name="Rumpler F."/>
            <person name="Villalobos L.I.A.C."/>
            <person name="Clay J.M."/>
            <person name="Skokan R."/>
            <person name="Toyoda A."/>
            <person name="Suzuki Y."/>
            <person name="Kagoshima H."/>
            <person name="Schijlen E."/>
            <person name="Tajeshwar N."/>
            <person name="Catarino B."/>
            <person name="Hetherington A.J."/>
            <person name="Saltykova A."/>
            <person name="Bonnot C."/>
            <person name="Breuninger H."/>
            <person name="Symeonidi A."/>
            <person name="Radhakrishnan G.V."/>
            <person name="Van Nieuwerburgh F."/>
            <person name="Deforce D."/>
            <person name="Chang C."/>
            <person name="Karol K.G."/>
            <person name="Hedrich R."/>
            <person name="Ulvskov P."/>
            <person name="Glockner G."/>
            <person name="Delwiche C.F."/>
            <person name="Petrasek J."/>
            <person name="Van de Peer Y."/>
            <person name="Friml J."/>
            <person name="Beilby M."/>
            <person name="Dolan L."/>
            <person name="Kohara Y."/>
            <person name="Sugano S."/>
            <person name="Fujiyama A."/>
            <person name="Delaux P.-M."/>
            <person name="Quint M."/>
            <person name="TheiBen G."/>
            <person name="Hagemann M."/>
            <person name="Harholt J."/>
            <person name="Dunand C."/>
            <person name="Zachgo S."/>
            <person name="Langdale J."/>
            <person name="Maumus F."/>
            <person name="Straeten D.V.D."/>
            <person name="Gould S.B."/>
            <person name="Rensing S.A."/>
        </authorList>
    </citation>
    <scope>NUCLEOTIDE SEQUENCE [LARGE SCALE GENOMIC DNA]</scope>
    <source>
        <strain evidence="2 3">S276</strain>
    </source>
</reference>
<gene>
    <name evidence="2" type="ORF">CBR_g31204</name>
</gene>
<organism evidence="2 3">
    <name type="scientific">Chara braunii</name>
    <name type="common">Braun's stonewort</name>
    <dbReference type="NCBI Taxonomy" id="69332"/>
    <lineage>
        <taxon>Eukaryota</taxon>
        <taxon>Viridiplantae</taxon>
        <taxon>Streptophyta</taxon>
        <taxon>Charophyceae</taxon>
        <taxon>Charales</taxon>
        <taxon>Characeae</taxon>
        <taxon>Chara</taxon>
    </lineage>
</organism>
<comment type="caution">
    <text evidence="2">The sequence shown here is derived from an EMBL/GenBank/DDBJ whole genome shotgun (WGS) entry which is preliminary data.</text>
</comment>
<feature type="compositionally biased region" description="Gly residues" evidence="1">
    <location>
        <begin position="348"/>
        <end position="362"/>
    </location>
</feature>
<feature type="compositionally biased region" description="Low complexity" evidence="1">
    <location>
        <begin position="246"/>
        <end position="257"/>
    </location>
</feature>
<feature type="region of interest" description="Disordered" evidence="1">
    <location>
        <begin position="168"/>
        <end position="284"/>
    </location>
</feature>
<evidence type="ECO:0000313" key="2">
    <source>
        <dbReference type="EMBL" id="GBG62567.1"/>
    </source>
</evidence>
<sequence length="757" mass="81255">MGRSRHSSQQSAQYQGLHSVPPSTHLSMLSQDADKFGVPPTFPAAVGQLPTWRNDQPGLRDVRPGHVPFYHARDDHGGVASRGSSSAAMYSQPTVAHMPVHGGSTIGAGSFTVALCGEYEDPFSGGLPRRMSMDDLSGPQRCYGVTSNQQWGTKREWAGDIVTGRNVGAWPIRSDDGGKPPQHVTVEAGSSEFVDRLRVGLPPAIHGEGRGRGEGRPGTSDSSGQSGRARQPARGGRGRGGCTPPSSACAAEASGSGKDVGGQETNDNPTTVDEGMRKGKPPAKKIVPWTLEECLALAKWQREDEAMMADVSARHKCMKKGERQEWAMEWMLQRPSGTCDEAMNSDSMGGGEAEGTGGGSGVQAGSDRGGSDTSGSRSKLRRTSGSRLHVGDDPSSVSSVGAAMAESTRVYVEGLDRAAVTIAQANKEGATIVARSIGEMATQIGAVASAMGEGNAVMQLLESRHRPGKLERRCHPRGWMDFSIDTADLHSRVYYVLVEGTVAMKINGGFGYDKEGNLVDVILNVKKLSEVVPDDLRLPERDVVGDIVRYLVSAIADEHMDALNGNAFYVAHMQPPLRGRQYLHGVVKSWCPDDDMKAVRRWWKDVMRSRHARRWLGRYHPGVFGKHGCVDVDSQIFVFGVNRLHGDTAAQKGGQPRKIIIFHAATSTVMFPLMGFPQICSRRAIRERNDHLHVGYGAVGGLDVGCRLGHGSFVGRRLLCGGGGGVLGVQRLEDDMAAQKGGDPPHCDDKMCCHVCI</sequence>
<feature type="compositionally biased region" description="Low complexity" evidence="1">
    <location>
        <begin position="224"/>
        <end position="234"/>
    </location>
</feature>
<dbReference type="Proteomes" id="UP000265515">
    <property type="component" value="Unassembled WGS sequence"/>
</dbReference>
<proteinExistence type="predicted"/>
<keyword evidence="3" id="KW-1185">Reference proteome</keyword>
<dbReference type="EMBL" id="BFEA01000030">
    <property type="protein sequence ID" value="GBG62567.1"/>
    <property type="molecule type" value="Genomic_DNA"/>
</dbReference>
<name>A0A388JXS1_CHABU</name>
<feature type="region of interest" description="Disordered" evidence="1">
    <location>
        <begin position="1"/>
        <end position="27"/>
    </location>
</feature>
<evidence type="ECO:0000313" key="3">
    <source>
        <dbReference type="Proteomes" id="UP000265515"/>
    </source>
</evidence>
<dbReference type="AlphaFoldDB" id="A0A388JXS1"/>
<feature type="compositionally biased region" description="Low complexity" evidence="1">
    <location>
        <begin position="363"/>
        <end position="377"/>
    </location>
</feature>
<evidence type="ECO:0000256" key="1">
    <source>
        <dbReference type="SAM" id="MobiDB-lite"/>
    </source>
</evidence>
<protein>
    <submittedName>
        <fullName evidence="2">Uncharacterized protein</fullName>
    </submittedName>
</protein>
<dbReference type="Gramene" id="GBG62567">
    <property type="protein sequence ID" value="GBG62567"/>
    <property type="gene ID" value="CBR_g31204"/>
</dbReference>
<feature type="region of interest" description="Disordered" evidence="1">
    <location>
        <begin position="337"/>
        <end position="400"/>
    </location>
</feature>
<accession>A0A388JXS1</accession>